<dbReference type="EMBL" id="LYDR01000152">
    <property type="protein sequence ID" value="ODA28459.1"/>
    <property type="molecule type" value="Genomic_DNA"/>
</dbReference>
<sequence>MKDLEKPQSGMMEAGGVGKRDRELPMSQSIGKASSHTPPLRDNSRTSMGFCFDALIDANRQRLLLRLLRLVVCALLVMMFSAPGCSDSPKRSHTETTKQTTRERLLNHGFCDEMIQIIGDEIVRDNHHCRPSEEVTQQISKYLKKEILKEDGFEMDPPLQISNETFVVVYRGSRGGAFHEVCLLLKYDGESNCSVLSSCIRWIE</sequence>
<dbReference type="Proteomes" id="UP000094828">
    <property type="component" value="Unassembled WGS sequence"/>
</dbReference>
<gene>
    <name evidence="2" type="ORF">A6X21_12115</name>
</gene>
<proteinExistence type="predicted"/>
<organism evidence="2 3">
    <name type="scientific">Planctopirus hydrillae</name>
    <dbReference type="NCBI Taxonomy" id="1841610"/>
    <lineage>
        <taxon>Bacteria</taxon>
        <taxon>Pseudomonadati</taxon>
        <taxon>Planctomycetota</taxon>
        <taxon>Planctomycetia</taxon>
        <taxon>Planctomycetales</taxon>
        <taxon>Planctomycetaceae</taxon>
        <taxon>Planctopirus</taxon>
    </lineage>
</organism>
<accession>A0A1C3E5M9</accession>
<protein>
    <submittedName>
        <fullName evidence="2">Uncharacterized protein</fullName>
    </submittedName>
</protein>
<reference evidence="2 3" key="1">
    <citation type="submission" date="2016-05" db="EMBL/GenBank/DDBJ databases">
        <title>Genomic and physiological characterization of Planctopirus sp. isolated from fresh water lake.</title>
        <authorList>
            <person name="Subhash Y."/>
            <person name="Ramana C."/>
        </authorList>
    </citation>
    <scope>NUCLEOTIDE SEQUENCE [LARGE SCALE GENOMIC DNA]</scope>
    <source>
        <strain evidence="2 3">JC280</strain>
    </source>
</reference>
<feature type="region of interest" description="Disordered" evidence="1">
    <location>
        <begin position="1"/>
        <end position="42"/>
    </location>
</feature>
<evidence type="ECO:0000256" key="1">
    <source>
        <dbReference type="SAM" id="MobiDB-lite"/>
    </source>
</evidence>
<name>A0A1C3E5M9_9PLAN</name>
<dbReference type="RefSeq" id="WP_068851564.1">
    <property type="nucleotide sequence ID" value="NZ_LYDR01000152.1"/>
</dbReference>
<keyword evidence="3" id="KW-1185">Reference proteome</keyword>
<comment type="caution">
    <text evidence="2">The sequence shown here is derived from an EMBL/GenBank/DDBJ whole genome shotgun (WGS) entry which is preliminary data.</text>
</comment>
<feature type="compositionally biased region" description="Polar residues" evidence="1">
    <location>
        <begin position="26"/>
        <end position="37"/>
    </location>
</feature>
<evidence type="ECO:0000313" key="2">
    <source>
        <dbReference type="EMBL" id="ODA28459.1"/>
    </source>
</evidence>
<evidence type="ECO:0000313" key="3">
    <source>
        <dbReference type="Proteomes" id="UP000094828"/>
    </source>
</evidence>
<dbReference type="AlphaFoldDB" id="A0A1C3E5M9"/>